<evidence type="ECO:0000256" key="1">
    <source>
        <dbReference type="ARBA" id="ARBA00004496"/>
    </source>
</evidence>
<evidence type="ECO:0000256" key="2">
    <source>
        <dbReference type="ARBA" id="ARBA00006411"/>
    </source>
</evidence>
<evidence type="ECO:0000313" key="6">
    <source>
        <dbReference type="Proteomes" id="UP000182915"/>
    </source>
</evidence>
<dbReference type="STRING" id="370526.SAMN04489835_4552"/>
<dbReference type="GO" id="GO:0005737">
    <property type="term" value="C:cytoplasm"/>
    <property type="evidence" value="ECO:0007669"/>
    <property type="project" value="UniProtKB-SubCell"/>
</dbReference>
<dbReference type="Pfam" id="PF14011">
    <property type="entry name" value="ESX-1_EspG"/>
    <property type="match status" value="1"/>
</dbReference>
<keyword evidence="6" id="KW-1185">Reference proteome</keyword>
<organism evidence="5 6">
    <name type="scientific">Mycolicibacterium rutilum</name>
    <name type="common">Mycobacterium rutilum</name>
    <dbReference type="NCBI Taxonomy" id="370526"/>
    <lineage>
        <taxon>Bacteria</taxon>
        <taxon>Bacillati</taxon>
        <taxon>Actinomycetota</taxon>
        <taxon>Actinomycetes</taxon>
        <taxon>Mycobacteriales</taxon>
        <taxon>Mycobacteriaceae</taxon>
        <taxon>Mycolicibacterium</taxon>
    </lineage>
</organism>
<accession>A0A1H6LCZ5</accession>
<evidence type="ECO:0000256" key="4">
    <source>
        <dbReference type="ARBA" id="ARBA00023186"/>
    </source>
</evidence>
<name>A0A1H6LCZ5_MYCRU</name>
<comment type="similarity">
    <text evidence="2">Belongs to the EspG family.</text>
</comment>
<dbReference type="EMBL" id="LT629971">
    <property type="protein sequence ID" value="SEH82276.1"/>
    <property type="molecule type" value="Genomic_DNA"/>
</dbReference>
<proteinExistence type="inferred from homology"/>
<reference evidence="6" key="1">
    <citation type="submission" date="2016-10" db="EMBL/GenBank/DDBJ databases">
        <authorList>
            <person name="Varghese N."/>
            <person name="Submissions S."/>
        </authorList>
    </citation>
    <scope>NUCLEOTIDE SEQUENCE [LARGE SCALE GENOMIC DNA]</scope>
    <source>
        <strain evidence="6">DSM 45405</strain>
    </source>
</reference>
<evidence type="ECO:0000256" key="3">
    <source>
        <dbReference type="ARBA" id="ARBA00022490"/>
    </source>
</evidence>
<gene>
    <name evidence="5" type="ORF">SAMN04489835_4552</name>
</gene>
<dbReference type="Proteomes" id="UP000182915">
    <property type="component" value="Chromosome I"/>
</dbReference>
<protein>
    <submittedName>
        <fullName evidence="5">EspG family protein</fullName>
    </submittedName>
</protein>
<evidence type="ECO:0000313" key="5">
    <source>
        <dbReference type="EMBL" id="SEH82276.1"/>
    </source>
</evidence>
<keyword evidence="4" id="KW-0143">Chaperone</keyword>
<dbReference type="RefSeq" id="WP_083409093.1">
    <property type="nucleotide sequence ID" value="NZ_LT629971.1"/>
</dbReference>
<sequence>MTAVCAARFVVSDDELQVAAARIGVQSWPVVLDVRPRHSTESELLAASDVATHNLTERGLIEHGELAAELGSVLTALQRPPRELAMRLVTPDGIARVAVVRAGTRVVTACRVGTETTLEDLGAAPGPASTGVAVRALLRHLPAAVAAEIPPVGAPLDAFSEALSGTHDATELSDRIRALGAEPRAAMLLGSALASRQAFAEVVSYALDPEDDRITRSSAALGVFYTKRGRIVAAPSASPSNQLWTTFKPGSDHAIAQGVDQLIGLAGDRWEEC</sequence>
<dbReference type="InterPro" id="IPR025734">
    <property type="entry name" value="EspG"/>
</dbReference>
<keyword evidence="3" id="KW-0963">Cytoplasm</keyword>
<comment type="subcellular location">
    <subcellularLocation>
        <location evidence="1">Cytoplasm</location>
    </subcellularLocation>
</comment>
<dbReference type="OrthoDB" id="3681944at2"/>
<dbReference type="AlphaFoldDB" id="A0A1H6LCZ5"/>